<proteinExistence type="inferred from homology"/>
<gene>
    <name evidence="8" type="ORF">JTE90_025503</name>
</gene>
<dbReference type="InterPro" id="IPR033379">
    <property type="entry name" value="Acid_Pase_AS"/>
</dbReference>
<keyword evidence="7" id="KW-0812">Transmembrane</keyword>
<dbReference type="AlphaFoldDB" id="A0AAV6UY47"/>
<evidence type="ECO:0000256" key="6">
    <source>
        <dbReference type="ARBA" id="ARBA00041499"/>
    </source>
</evidence>
<comment type="catalytic activity">
    <reaction evidence="1">
        <text>a phosphate monoester + H2O = an alcohol + phosphate</text>
        <dbReference type="Rhea" id="RHEA:15017"/>
        <dbReference type="ChEBI" id="CHEBI:15377"/>
        <dbReference type="ChEBI" id="CHEBI:30879"/>
        <dbReference type="ChEBI" id="CHEBI:43474"/>
        <dbReference type="ChEBI" id="CHEBI:67140"/>
        <dbReference type="EC" id="3.1.3.2"/>
    </reaction>
</comment>
<organism evidence="8 9">
    <name type="scientific">Oedothorax gibbosus</name>
    <dbReference type="NCBI Taxonomy" id="931172"/>
    <lineage>
        <taxon>Eukaryota</taxon>
        <taxon>Metazoa</taxon>
        <taxon>Ecdysozoa</taxon>
        <taxon>Arthropoda</taxon>
        <taxon>Chelicerata</taxon>
        <taxon>Arachnida</taxon>
        <taxon>Araneae</taxon>
        <taxon>Araneomorphae</taxon>
        <taxon>Entelegynae</taxon>
        <taxon>Araneoidea</taxon>
        <taxon>Linyphiidae</taxon>
        <taxon>Erigoninae</taxon>
        <taxon>Oedothorax</taxon>
    </lineage>
</organism>
<dbReference type="GO" id="GO:0005794">
    <property type="term" value="C:Golgi apparatus"/>
    <property type="evidence" value="ECO:0007669"/>
    <property type="project" value="TreeGrafter"/>
</dbReference>
<keyword evidence="7" id="KW-0472">Membrane</keyword>
<comment type="caution">
    <text evidence="8">The sequence shown here is derived from an EMBL/GenBank/DDBJ whole genome shotgun (WGS) entry which is preliminary data.</text>
</comment>
<dbReference type="SUPFAM" id="SSF53254">
    <property type="entry name" value="Phosphoglycerate mutase-like"/>
    <property type="match status" value="1"/>
</dbReference>
<evidence type="ECO:0000256" key="4">
    <source>
        <dbReference type="ARBA" id="ARBA00036311"/>
    </source>
</evidence>
<dbReference type="PANTHER" id="PTHR11567:SF110">
    <property type="entry name" value="2-PHOSPHOXYLOSE PHOSPHATASE 1"/>
    <property type="match status" value="1"/>
</dbReference>
<dbReference type="InterPro" id="IPR000560">
    <property type="entry name" value="His_Pase_clade-2"/>
</dbReference>
<keyword evidence="7" id="KW-1133">Transmembrane helix</keyword>
<dbReference type="PANTHER" id="PTHR11567">
    <property type="entry name" value="ACID PHOSPHATASE-RELATED"/>
    <property type="match status" value="1"/>
</dbReference>
<dbReference type="CDD" id="cd07061">
    <property type="entry name" value="HP_HAP_like"/>
    <property type="match status" value="1"/>
</dbReference>
<keyword evidence="3" id="KW-0378">Hydrolase</keyword>
<dbReference type="InterPro" id="IPR029033">
    <property type="entry name" value="His_PPase_superfam"/>
</dbReference>
<evidence type="ECO:0000256" key="7">
    <source>
        <dbReference type="SAM" id="Phobius"/>
    </source>
</evidence>
<comment type="similarity">
    <text evidence="2">Belongs to the histidine acid phosphatase family.</text>
</comment>
<dbReference type="EMBL" id="JAFNEN010000222">
    <property type="protein sequence ID" value="KAG8189074.1"/>
    <property type="molecule type" value="Genomic_DNA"/>
</dbReference>
<reference evidence="8 9" key="1">
    <citation type="journal article" date="2022" name="Nat. Ecol. Evol.">
        <title>A masculinizing supergene underlies an exaggerated male reproductive morph in a spider.</title>
        <authorList>
            <person name="Hendrickx F."/>
            <person name="De Corte Z."/>
            <person name="Sonet G."/>
            <person name="Van Belleghem S.M."/>
            <person name="Kostlbacher S."/>
            <person name="Vangestel C."/>
        </authorList>
    </citation>
    <scope>NUCLEOTIDE SEQUENCE [LARGE SCALE GENOMIC DNA]</scope>
    <source>
        <strain evidence="8">W744_W776</strain>
    </source>
</reference>
<dbReference type="Gene3D" id="3.40.50.1240">
    <property type="entry name" value="Phosphoglycerate mutase-like"/>
    <property type="match status" value="1"/>
</dbReference>
<evidence type="ECO:0000313" key="9">
    <source>
        <dbReference type="Proteomes" id="UP000827092"/>
    </source>
</evidence>
<feature type="transmembrane region" description="Helical" evidence="7">
    <location>
        <begin position="17"/>
        <end position="37"/>
    </location>
</feature>
<keyword evidence="9" id="KW-1185">Reference proteome</keyword>
<evidence type="ECO:0000313" key="8">
    <source>
        <dbReference type="EMBL" id="KAG8189074.1"/>
    </source>
</evidence>
<dbReference type="Proteomes" id="UP000827092">
    <property type="component" value="Unassembled WGS sequence"/>
</dbReference>
<name>A0AAV6UY47_9ARAC</name>
<comment type="catalytic activity">
    <reaction evidence="4">
        <text>3-O-[beta-D-GlcA-(1-&gt;3)-beta-D-Gal-(1-&gt;3)-beta-D-Gal-(1-&gt;4)-beta-D-2-O-P-Xyl]-L-seryl-[protein] + H2O = 3-O-(beta-D-GlcA-(1-&gt;3)-beta-D-Gal-(1-&gt;3)-beta-D-Gal-(1-&gt;4)-beta-D-Xyl)-L-seryl-[protein] + phosphate</text>
        <dbReference type="Rhea" id="RHEA:56512"/>
        <dbReference type="Rhea" id="RHEA-COMP:12573"/>
        <dbReference type="Rhea" id="RHEA-COMP:14559"/>
        <dbReference type="ChEBI" id="CHEBI:15377"/>
        <dbReference type="ChEBI" id="CHEBI:43474"/>
        <dbReference type="ChEBI" id="CHEBI:132093"/>
        <dbReference type="ChEBI" id="CHEBI:140495"/>
    </reaction>
</comment>
<dbReference type="GO" id="GO:0006024">
    <property type="term" value="P:glycosaminoglycan biosynthetic process"/>
    <property type="evidence" value="ECO:0007669"/>
    <property type="project" value="TreeGrafter"/>
</dbReference>
<evidence type="ECO:0000256" key="2">
    <source>
        <dbReference type="ARBA" id="ARBA00005375"/>
    </source>
</evidence>
<evidence type="ECO:0000256" key="1">
    <source>
        <dbReference type="ARBA" id="ARBA00000032"/>
    </source>
</evidence>
<dbReference type="InterPro" id="IPR050645">
    <property type="entry name" value="Histidine_acid_phosphatase"/>
</dbReference>
<protein>
    <recommendedName>
        <fullName evidence="5">2-phosphoxylose phosphatase 1</fullName>
    </recommendedName>
    <alternativeName>
        <fullName evidence="6">Acid phosphatase-like protein 2</fullName>
    </alternativeName>
</protein>
<accession>A0AAV6UY47</accession>
<evidence type="ECO:0000256" key="5">
    <source>
        <dbReference type="ARBA" id="ARBA00040357"/>
    </source>
</evidence>
<dbReference type="Pfam" id="PF00328">
    <property type="entry name" value="His_Phos_2"/>
    <property type="match status" value="1"/>
</dbReference>
<sequence>MIDNKFSVMKFISRHKILFGCLIIAWIIGMIFTVLLISKSNHSKIKVQRMSHPLIHPLQHNRLPPASSFKMVKALRYCNPPNDITEGQEGKSPANSSLAFVAVIIRHGDRSPLRPIRNQSIINCGTTNSPLLQKYLKTLKHLRGSAKHLAPFTILPLHPAEKECTSAQMTLLGAHQHLMVGHVLQKSYEDHGFLGKNWTTGDIKLFSTIFSRTFQSAVAFLFGFLPTFNISNIAIVPSPHDRFCMSEYYCNKCPLADQLRSLVWKKRKRLLNSHPAVLHLLQRLSPIVKSQPNDPDILDPFEMFDSLMGYVCHGSHLPCIPGTNECVTFEHVRNLIAYIDWLGRQFVRDNTNAKAAMLNMQGFLNHLVFSIKNYINGKDTAKFILYSGHDITLEPLSAALGIDDGNMIPYASRIVFEVYNSTLNNKPKHVMKVLFNGKDVTKYTSFCKSFYKDSLKKSNLLEYGLCPFESFQKFVENFILTTGASSFKEACNSVHATSYPFDVRYSSYVDDSYKP</sequence>
<dbReference type="PROSITE" id="PS00616">
    <property type="entry name" value="HIS_ACID_PHOSPHAT_1"/>
    <property type="match status" value="1"/>
</dbReference>
<dbReference type="GO" id="GO:0003993">
    <property type="term" value="F:acid phosphatase activity"/>
    <property type="evidence" value="ECO:0007669"/>
    <property type="project" value="UniProtKB-EC"/>
</dbReference>
<dbReference type="GO" id="GO:0050650">
    <property type="term" value="P:chondroitin sulfate proteoglycan biosynthetic process"/>
    <property type="evidence" value="ECO:0007669"/>
    <property type="project" value="TreeGrafter"/>
</dbReference>
<evidence type="ECO:0000256" key="3">
    <source>
        <dbReference type="ARBA" id="ARBA00022801"/>
    </source>
</evidence>